<protein>
    <recommendedName>
        <fullName evidence="4">UPAR/Ly6 domain-containing protein</fullName>
    </recommendedName>
</protein>
<feature type="signal peptide" evidence="1">
    <location>
        <begin position="1"/>
        <end position="19"/>
    </location>
</feature>
<keyword evidence="1" id="KW-0732">Signal</keyword>
<evidence type="ECO:0000313" key="3">
    <source>
        <dbReference type="Proteomes" id="UP000261340"/>
    </source>
</evidence>
<evidence type="ECO:0008006" key="4">
    <source>
        <dbReference type="Google" id="ProtNLM"/>
    </source>
</evidence>
<evidence type="ECO:0000256" key="1">
    <source>
        <dbReference type="SAM" id="SignalP"/>
    </source>
</evidence>
<dbReference type="OMA" id="CADVILQ"/>
<name>A0A3Q0QXI6_AMPCI</name>
<dbReference type="Ensembl" id="ENSACIT00000002955.1">
    <property type="protein sequence ID" value="ENSACIP00000002857.1"/>
    <property type="gene ID" value="ENSACIG00000002297.1"/>
</dbReference>
<dbReference type="Proteomes" id="UP000261340">
    <property type="component" value="Unplaced"/>
</dbReference>
<reference evidence="2" key="1">
    <citation type="submission" date="2025-08" db="UniProtKB">
        <authorList>
            <consortium name="Ensembl"/>
        </authorList>
    </citation>
    <scope>IDENTIFICATION</scope>
</reference>
<dbReference type="InterPro" id="IPR045860">
    <property type="entry name" value="Snake_toxin-like_sf"/>
</dbReference>
<reference evidence="2" key="2">
    <citation type="submission" date="2025-09" db="UniProtKB">
        <authorList>
            <consortium name="Ensembl"/>
        </authorList>
    </citation>
    <scope>IDENTIFICATION</scope>
</reference>
<dbReference type="AlphaFoldDB" id="A0A3Q0QXI6"/>
<evidence type="ECO:0000313" key="2">
    <source>
        <dbReference type="Ensembl" id="ENSACIP00000002857.1"/>
    </source>
</evidence>
<accession>A0A3Q0QXI6</accession>
<sequence length="102" mass="11025">MRAAVCAFLLLLTLYHGEALTCNYCFSYYSDLCTPTSTQTCSIFDNACADVVFQGPVSASFRQCMNMAVCQGYITTPGVLAICCSTDLSQPHLLLFPACSPI</sequence>
<proteinExistence type="predicted"/>
<keyword evidence="3" id="KW-1185">Reference proteome</keyword>
<organism evidence="2 3">
    <name type="scientific">Amphilophus citrinellus</name>
    <name type="common">Midas cichlid</name>
    <name type="synonym">Cichlasoma citrinellum</name>
    <dbReference type="NCBI Taxonomy" id="61819"/>
    <lineage>
        <taxon>Eukaryota</taxon>
        <taxon>Metazoa</taxon>
        <taxon>Chordata</taxon>
        <taxon>Craniata</taxon>
        <taxon>Vertebrata</taxon>
        <taxon>Euteleostomi</taxon>
        <taxon>Actinopterygii</taxon>
        <taxon>Neopterygii</taxon>
        <taxon>Teleostei</taxon>
        <taxon>Neoteleostei</taxon>
        <taxon>Acanthomorphata</taxon>
        <taxon>Ovalentaria</taxon>
        <taxon>Cichlomorphae</taxon>
        <taxon>Cichliformes</taxon>
        <taxon>Cichlidae</taxon>
        <taxon>New World cichlids</taxon>
        <taxon>Cichlasomatinae</taxon>
        <taxon>Heroini</taxon>
        <taxon>Amphilophus</taxon>
    </lineage>
</organism>
<dbReference type="SUPFAM" id="SSF57302">
    <property type="entry name" value="Snake toxin-like"/>
    <property type="match status" value="1"/>
</dbReference>
<feature type="chain" id="PRO_5018713348" description="UPAR/Ly6 domain-containing protein" evidence="1">
    <location>
        <begin position="20"/>
        <end position="102"/>
    </location>
</feature>
<dbReference type="GeneTree" id="ENSGT01020000230582"/>